<evidence type="ECO:0000313" key="11">
    <source>
        <dbReference type="EMBL" id="MFD1262727.1"/>
    </source>
</evidence>
<feature type="transmembrane region" description="Helical" evidence="9">
    <location>
        <begin position="140"/>
        <end position="161"/>
    </location>
</feature>
<comment type="subcellular location">
    <subcellularLocation>
        <location evidence="1 9">Cell inner membrane</location>
        <topology evidence="1 9">Multi-pass membrane protein</topology>
    </subcellularLocation>
</comment>
<feature type="transmembrane region" description="Helical" evidence="9">
    <location>
        <begin position="27"/>
        <end position="48"/>
    </location>
</feature>
<evidence type="ECO:0000256" key="7">
    <source>
        <dbReference type="ARBA" id="ARBA00023136"/>
    </source>
</evidence>
<evidence type="ECO:0000256" key="5">
    <source>
        <dbReference type="ARBA" id="ARBA00022692"/>
    </source>
</evidence>
<keyword evidence="12" id="KW-1185">Reference proteome</keyword>
<gene>
    <name evidence="11" type="ORF">ACFQ4M_03970</name>
</gene>
<comment type="similarity">
    <text evidence="8 9">Belongs to the TRAP transporter small permease family.</text>
</comment>
<organism evidence="11 12">
    <name type="scientific">Thauera mechernichensis</name>
    <dbReference type="NCBI Taxonomy" id="82788"/>
    <lineage>
        <taxon>Bacteria</taxon>
        <taxon>Pseudomonadati</taxon>
        <taxon>Pseudomonadota</taxon>
        <taxon>Betaproteobacteria</taxon>
        <taxon>Rhodocyclales</taxon>
        <taxon>Zoogloeaceae</taxon>
        <taxon>Thauera</taxon>
    </lineage>
</organism>
<evidence type="ECO:0000256" key="8">
    <source>
        <dbReference type="ARBA" id="ARBA00038436"/>
    </source>
</evidence>
<evidence type="ECO:0000256" key="4">
    <source>
        <dbReference type="ARBA" id="ARBA00022519"/>
    </source>
</evidence>
<evidence type="ECO:0000256" key="3">
    <source>
        <dbReference type="ARBA" id="ARBA00022475"/>
    </source>
</evidence>
<feature type="transmembrane region" description="Helical" evidence="9">
    <location>
        <begin position="60"/>
        <end position="78"/>
    </location>
</feature>
<evidence type="ECO:0000256" key="1">
    <source>
        <dbReference type="ARBA" id="ARBA00004429"/>
    </source>
</evidence>
<accession>A0ABW3W9K9</accession>
<evidence type="ECO:0000256" key="9">
    <source>
        <dbReference type="RuleBase" id="RU369079"/>
    </source>
</evidence>
<reference evidence="12" key="1">
    <citation type="journal article" date="2019" name="Int. J. Syst. Evol. Microbiol.">
        <title>The Global Catalogue of Microorganisms (GCM) 10K type strain sequencing project: providing services to taxonomists for standard genome sequencing and annotation.</title>
        <authorList>
            <consortium name="The Broad Institute Genomics Platform"/>
            <consortium name="The Broad Institute Genome Sequencing Center for Infectious Disease"/>
            <person name="Wu L."/>
            <person name="Ma J."/>
        </authorList>
    </citation>
    <scope>NUCLEOTIDE SEQUENCE [LARGE SCALE GENOMIC DNA]</scope>
    <source>
        <strain evidence="12">CCUG 48884</strain>
    </source>
</reference>
<dbReference type="InterPro" id="IPR055348">
    <property type="entry name" value="DctQ"/>
</dbReference>
<dbReference type="RefSeq" id="WP_277834664.1">
    <property type="nucleotide sequence ID" value="NZ_JARQZE010000015.1"/>
</dbReference>
<comment type="caution">
    <text evidence="11">The sequence shown here is derived from an EMBL/GenBank/DDBJ whole genome shotgun (WGS) entry which is preliminary data.</text>
</comment>
<dbReference type="Proteomes" id="UP001597158">
    <property type="component" value="Unassembled WGS sequence"/>
</dbReference>
<dbReference type="PANTHER" id="PTHR35011">
    <property type="entry name" value="2,3-DIKETO-L-GULONATE TRAP TRANSPORTER SMALL PERMEASE PROTEIN YIAM"/>
    <property type="match status" value="1"/>
</dbReference>
<proteinExistence type="inferred from homology"/>
<comment type="subunit">
    <text evidence="9">The complex comprises the extracytoplasmic solute receptor protein and the two transmembrane proteins.</text>
</comment>
<evidence type="ECO:0000259" key="10">
    <source>
        <dbReference type="Pfam" id="PF04290"/>
    </source>
</evidence>
<name>A0ABW3W9K9_9RHOO</name>
<evidence type="ECO:0000313" key="12">
    <source>
        <dbReference type="Proteomes" id="UP001597158"/>
    </source>
</evidence>
<keyword evidence="2 9" id="KW-0813">Transport</keyword>
<protein>
    <recommendedName>
        <fullName evidence="9">TRAP transporter small permease protein</fullName>
    </recommendedName>
</protein>
<feature type="transmembrane region" description="Helical" evidence="9">
    <location>
        <begin position="99"/>
        <end position="120"/>
    </location>
</feature>
<comment type="function">
    <text evidence="9">Part of the tripartite ATP-independent periplasmic (TRAP) transport system.</text>
</comment>
<keyword evidence="6 9" id="KW-1133">Transmembrane helix</keyword>
<dbReference type="InterPro" id="IPR007387">
    <property type="entry name" value="TRAP_DctQ"/>
</dbReference>
<keyword evidence="3" id="KW-1003">Cell membrane</keyword>
<feature type="domain" description="Tripartite ATP-independent periplasmic transporters DctQ component" evidence="10">
    <location>
        <begin position="40"/>
        <end position="163"/>
    </location>
</feature>
<sequence>MHDPGEYEGVARALDGMSRKLARAVDLICVALLIVLVLDVWLGVLVRYVWPLPITFMEEAARYLMIWVALLAVSAGISRREHIGVQMLFAYLPSWLRRGLLAVVDLLGIAFFSMLVFYGIGMVERGERVTTMIYGMSKALPFAAVPVAAALAVVQLTLVAVRDQLRLARSPNVVVCP</sequence>
<evidence type="ECO:0000256" key="6">
    <source>
        <dbReference type="ARBA" id="ARBA00022989"/>
    </source>
</evidence>
<keyword evidence="4 9" id="KW-0997">Cell inner membrane</keyword>
<dbReference type="EMBL" id="JBHTMC010000007">
    <property type="protein sequence ID" value="MFD1262727.1"/>
    <property type="molecule type" value="Genomic_DNA"/>
</dbReference>
<evidence type="ECO:0000256" key="2">
    <source>
        <dbReference type="ARBA" id="ARBA00022448"/>
    </source>
</evidence>
<keyword evidence="5 9" id="KW-0812">Transmembrane</keyword>
<dbReference type="PANTHER" id="PTHR35011:SF2">
    <property type="entry name" value="2,3-DIKETO-L-GULONATE TRAP TRANSPORTER SMALL PERMEASE PROTEIN YIAM"/>
    <property type="match status" value="1"/>
</dbReference>
<dbReference type="Pfam" id="PF04290">
    <property type="entry name" value="DctQ"/>
    <property type="match status" value="1"/>
</dbReference>
<keyword evidence="7 9" id="KW-0472">Membrane</keyword>